<dbReference type="EMBL" id="JBIQWL010000002">
    <property type="protein sequence ID" value="MFH8250195.1"/>
    <property type="molecule type" value="Genomic_DNA"/>
</dbReference>
<dbReference type="Gene3D" id="1.20.1110.10">
    <property type="entry name" value="Calcium-transporting ATPase, transmembrane domain"/>
    <property type="match status" value="1"/>
</dbReference>
<comment type="subcellular location">
    <subcellularLocation>
        <location evidence="1">Cell membrane</location>
        <topology evidence="1">Multi-pass membrane protein</topology>
    </subcellularLocation>
</comment>
<dbReference type="InterPro" id="IPR050510">
    <property type="entry name" value="Cation_transp_ATPase_P-type"/>
</dbReference>
<dbReference type="PANTHER" id="PTHR43294">
    <property type="entry name" value="SODIUM/POTASSIUM-TRANSPORTING ATPASE SUBUNIT ALPHA"/>
    <property type="match status" value="1"/>
</dbReference>
<proteinExistence type="predicted"/>
<evidence type="ECO:0000259" key="4">
    <source>
        <dbReference type="Pfam" id="PF00689"/>
    </source>
</evidence>
<dbReference type="Proteomes" id="UP001610861">
    <property type="component" value="Unassembled WGS sequence"/>
</dbReference>
<keyword evidence="3" id="KW-1133">Transmembrane helix</keyword>
<accession>A0ABW7Q5Q9</accession>
<feature type="transmembrane region" description="Helical" evidence="3">
    <location>
        <begin position="181"/>
        <end position="199"/>
    </location>
</feature>
<feature type="transmembrane region" description="Helical" evidence="3">
    <location>
        <begin position="112"/>
        <end position="132"/>
    </location>
</feature>
<sequence length="225" mass="24364">MPEVVPFVVFALSGGLVPLPLTVLQILAIDLGTEILPALALAREKGEPDLMSRRPRPRSEQLITRRLLFRAWVLMGSISAVLALAVYFAVLFAGGWFPGAPVGQGDALHGTYLQATTATFATIVACQVGTAFAARTERASLRTLGLFTNRPLLGAIGVELIFVAALCYLPFLQIVFGTAPLPAWVIALLIPCPVIVWGADEVWRWIARRREARRSVETAITETTS</sequence>
<evidence type="ECO:0000256" key="2">
    <source>
        <dbReference type="ARBA" id="ARBA00022475"/>
    </source>
</evidence>
<evidence type="ECO:0000313" key="5">
    <source>
        <dbReference type="EMBL" id="MFH8250195.1"/>
    </source>
</evidence>
<dbReference type="Pfam" id="PF00689">
    <property type="entry name" value="Cation_ATPase_C"/>
    <property type="match status" value="1"/>
</dbReference>
<protein>
    <submittedName>
        <fullName evidence="5">Cation transporting ATPase C-terminal domain-containing protein</fullName>
    </submittedName>
</protein>
<feature type="transmembrane region" description="Helical" evidence="3">
    <location>
        <begin position="6"/>
        <end position="29"/>
    </location>
</feature>
<keyword evidence="6" id="KW-1185">Reference proteome</keyword>
<organism evidence="5 6">
    <name type="scientific">Microbacterium alkaliflavum</name>
    <dbReference type="NCBI Taxonomy" id="3248839"/>
    <lineage>
        <taxon>Bacteria</taxon>
        <taxon>Bacillati</taxon>
        <taxon>Actinomycetota</taxon>
        <taxon>Actinomycetes</taxon>
        <taxon>Micrococcales</taxon>
        <taxon>Microbacteriaceae</taxon>
        <taxon>Microbacterium</taxon>
    </lineage>
</organism>
<dbReference type="RefSeq" id="WP_396640128.1">
    <property type="nucleotide sequence ID" value="NZ_JBIQWL010000002.1"/>
</dbReference>
<name>A0ABW7Q5Q9_9MICO</name>
<evidence type="ECO:0000313" key="6">
    <source>
        <dbReference type="Proteomes" id="UP001610861"/>
    </source>
</evidence>
<comment type="caution">
    <text evidence="5">The sequence shown here is derived from an EMBL/GenBank/DDBJ whole genome shotgun (WGS) entry which is preliminary data.</text>
</comment>
<keyword evidence="3" id="KW-0812">Transmembrane</keyword>
<feature type="domain" description="Cation-transporting P-type ATPase C-terminal" evidence="4">
    <location>
        <begin position="18"/>
        <end position="206"/>
    </location>
</feature>
<dbReference type="InterPro" id="IPR023298">
    <property type="entry name" value="ATPase_P-typ_TM_dom_sf"/>
</dbReference>
<evidence type="ECO:0000256" key="1">
    <source>
        <dbReference type="ARBA" id="ARBA00004651"/>
    </source>
</evidence>
<dbReference type="InterPro" id="IPR006068">
    <property type="entry name" value="ATPase_P-typ_cation-transptr_C"/>
</dbReference>
<evidence type="ECO:0000256" key="3">
    <source>
        <dbReference type="SAM" id="Phobius"/>
    </source>
</evidence>
<keyword evidence="2" id="KW-1003">Cell membrane</keyword>
<keyword evidence="3" id="KW-0472">Membrane</keyword>
<feature type="transmembrane region" description="Helical" evidence="3">
    <location>
        <begin position="67"/>
        <end position="92"/>
    </location>
</feature>
<reference evidence="5 6" key="1">
    <citation type="submission" date="2024-09" db="EMBL/GenBank/DDBJ databases">
        <authorList>
            <person name="Pan X."/>
        </authorList>
    </citation>
    <scope>NUCLEOTIDE SEQUENCE [LARGE SCALE GENOMIC DNA]</scope>
    <source>
        <strain evidence="5 6">B2969</strain>
    </source>
</reference>
<dbReference type="PANTHER" id="PTHR43294:SF21">
    <property type="entry name" value="CATION TRANSPORTING ATPASE"/>
    <property type="match status" value="1"/>
</dbReference>
<dbReference type="SUPFAM" id="SSF81665">
    <property type="entry name" value="Calcium ATPase, transmembrane domain M"/>
    <property type="match status" value="1"/>
</dbReference>
<gene>
    <name evidence="5" type="ORF">ACH3VR_07510</name>
</gene>
<feature type="transmembrane region" description="Helical" evidence="3">
    <location>
        <begin position="152"/>
        <end position="175"/>
    </location>
</feature>